<dbReference type="OMA" id="GHEINIH"/>
<dbReference type="GO" id="GO:0004519">
    <property type="term" value="F:endonuclease activity"/>
    <property type="evidence" value="ECO:0007669"/>
    <property type="project" value="UniProtKB-KW"/>
</dbReference>
<reference evidence="8 9" key="1">
    <citation type="journal article" date="2014" name="Genome Biol. Evol.">
        <title>The genome of the myxosporean Thelohanellus kitauei shows adaptations to nutrient acquisition within its fish host.</title>
        <authorList>
            <person name="Yang Y."/>
            <person name="Xiong J."/>
            <person name="Zhou Z."/>
            <person name="Huo F."/>
            <person name="Miao W."/>
            <person name="Ran C."/>
            <person name="Liu Y."/>
            <person name="Zhang J."/>
            <person name="Feng J."/>
            <person name="Wang M."/>
            <person name="Wang M."/>
            <person name="Wang L."/>
            <person name="Yao B."/>
        </authorList>
    </citation>
    <scope>NUCLEOTIDE SEQUENCE [LARGE SCALE GENOMIC DNA]</scope>
    <source>
        <strain evidence="8">Wuqing</strain>
    </source>
</reference>
<dbReference type="AlphaFoldDB" id="A0A0C2JYZ2"/>
<name>A0A0C2JYZ2_THEKT</name>
<evidence type="ECO:0000256" key="4">
    <source>
        <dbReference type="ARBA" id="ARBA00022759"/>
    </source>
</evidence>
<keyword evidence="2" id="KW-0548">Nucleotidyltransferase</keyword>
<evidence type="ECO:0000313" key="9">
    <source>
        <dbReference type="Proteomes" id="UP000031668"/>
    </source>
</evidence>
<evidence type="ECO:0000256" key="2">
    <source>
        <dbReference type="ARBA" id="ARBA00022695"/>
    </source>
</evidence>
<keyword evidence="4" id="KW-0255">Endonuclease</keyword>
<evidence type="ECO:0000313" key="8">
    <source>
        <dbReference type="EMBL" id="KII74828.1"/>
    </source>
</evidence>
<dbReference type="PANTHER" id="PTHR37984:SF5">
    <property type="entry name" value="PROTEIN NYNRIN-LIKE"/>
    <property type="match status" value="1"/>
</dbReference>
<dbReference type="OrthoDB" id="5964945at2759"/>
<evidence type="ECO:0000256" key="5">
    <source>
        <dbReference type="ARBA" id="ARBA00022801"/>
    </source>
</evidence>
<organism evidence="8 9">
    <name type="scientific">Thelohanellus kitauei</name>
    <name type="common">Myxosporean</name>
    <dbReference type="NCBI Taxonomy" id="669202"/>
    <lineage>
        <taxon>Eukaryota</taxon>
        <taxon>Metazoa</taxon>
        <taxon>Cnidaria</taxon>
        <taxon>Myxozoa</taxon>
        <taxon>Myxosporea</taxon>
        <taxon>Bivalvulida</taxon>
        <taxon>Platysporina</taxon>
        <taxon>Myxobolidae</taxon>
        <taxon>Thelohanellus</taxon>
    </lineage>
</organism>
<dbReference type="GO" id="GO:0003964">
    <property type="term" value="F:RNA-directed DNA polymerase activity"/>
    <property type="evidence" value="ECO:0007669"/>
    <property type="project" value="UniProtKB-KW"/>
</dbReference>
<dbReference type="EMBL" id="JWZT01000221">
    <property type="protein sequence ID" value="KII74828.1"/>
    <property type="molecule type" value="Genomic_DNA"/>
</dbReference>
<comment type="caution">
    <text evidence="8">The sequence shown here is derived from an EMBL/GenBank/DDBJ whole genome shotgun (WGS) entry which is preliminary data.</text>
</comment>
<sequence>MRKKYSTIEREALAIFYGLKKFYQYLYGRHFMIQTDHKHLEHLFSTKCSLPTIAISRSERWVLTLNSYDFEIIYRSGASNAIADTLSKLPSGDPEIQDDKEERFENNKILTVH</sequence>
<dbReference type="InterPro" id="IPR043502">
    <property type="entry name" value="DNA/RNA_pol_sf"/>
</dbReference>
<dbReference type="CDD" id="cd09274">
    <property type="entry name" value="RNase_HI_RT_Ty3"/>
    <property type="match status" value="1"/>
</dbReference>
<accession>A0A0C2JYZ2</accession>
<dbReference type="PANTHER" id="PTHR37984">
    <property type="entry name" value="PROTEIN CBG26694"/>
    <property type="match status" value="1"/>
</dbReference>
<dbReference type="InterPro" id="IPR041373">
    <property type="entry name" value="RT_RNaseH"/>
</dbReference>
<dbReference type="Proteomes" id="UP000031668">
    <property type="component" value="Unassembled WGS sequence"/>
</dbReference>
<feature type="domain" description="Reverse transcriptase RNase H-like" evidence="7">
    <location>
        <begin position="3"/>
        <end position="68"/>
    </location>
</feature>
<keyword evidence="5" id="KW-0378">Hydrolase</keyword>
<keyword evidence="3" id="KW-0540">Nuclease</keyword>
<dbReference type="GO" id="GO:0016787">
    <property type="term" value="F:hydrolase activity"/>
    <property type="evidence" value="ECO:0007669"/>
    <property type="project" value="UniProtKB-KW"/>
</dbReference>
<dbReference type="Pfam" id="PF17917">
    <property type="entry name" value="RT_RNaseH"/>
    <property type="match status" value="1"/>
</dbReference>
<protein>
    <submittedName>
        <fullName evidence="8">Retrovirus-related Pol polyprotein from transposon 17.6</fullName>
    </submittedName>
</protein>
<gene>
    <name evidence="8" type="ORF">RF11_07019</name>
</gene>
<keyword evidence="1" id="KW-0808">Transferase</keyword>
<evidence type="ECO:0000259" key="7">
    <source>
        <dbReference type="Pfam" id="PF17917"/>
    </source>
</evidence>
<keyword evidence="9" id="KW-1185">Reference proteome</keyword>
<evidence type="ECO:0000256" key="6">
    <source>
        <dbReference type="ARBA" id="ARBA00022918"/>
    </source>
</evidence>
<evidence type="ECO:0000256" key="1">
    <source>
        <dbReference type="ARBA" id="ARBA00022679"/>
    </source>
</evidence>
<keyword evidence="6" id="KW-0695">RNA-directed DNA polymerase</keyword>
<dbReference type="InterPro" id="IPR050951">
    <property type="entry name" value="Retrovirus_Pol_polyprotein"/>
</dbReference>
<proteinExistence type="predicted"/>
<dbReference type="SUPFAM" id="SSF56672">
    <property type="entry name" value="DNA/RNA polymerases"/>
    <property type="match status" value="1"/>
</dbReference>
<evidence type="ECO:0000256" key="3">
    <source>
        <dbReference type="ARBA" id="ARBA00022722"/>
    </source>
</evidence>